<dbReference type="NCBIfam" id="TIGR01509">
    <property type="entry name" value="HAD-SF-IA-v3"/>
    <property type="match status" value="1"/>
</dbReference>
<dbReference type="SFLD" id="SFLDG01129">
    <property type="entry name" value="C1.5:_HAD__Beta-PGM__Phosphata"/>
    <property type="match status" value="1"/>
</dbReference>
<dbReference type="SFLD" id="SFLDG01132">
    <property type="entry name" value="C1.5.3:_5'-Nucleotidase_Like"/>
    <property type="match status" value="1"/>
</dbReference>
<dbReference type="SFLD" id="SFLDS00003">
    <property type="entry name" value="Haloacid_Dehalogenase"/>
    <property type="match status" value="1"/>
</dbReference>
<dbReference type="InterPro" id="IPR023214">
    <property type="entry name" value="HAD_sf"/>
</dbReference>
<proteinExistence type="predicted"/>
<dbReference type="HOGENOM" id="CLU_059493_2_1_6"/>
<sequence length="221" mass="26066">MKTYIFDLDNTLYSYKNGLFDSQLERMREYIKLKLKISDNQKAEVIRDELYYECGSTMLGLMRYHNIDYKEYLSFIDDIDIGHFKPNLKLNSHLKALKNTSNVYVFTNASNFHAYRVMRQFELDDLFHGVLTLEDTGLVAKPKEKYFEVGKNKFDIDFNKAIFFEDSSHNLVTAKYLGMETVLIHADDKKSAINFHENQEIDYYVKDVESFLEGNYIATRN</sequence>
<dbReference type="InterPro" id="IPR052791">
    <property type="entry name" value="SSM1_domain"/>
</dbReference>
<dbReference type="EMBL" id="CP010427">
    <property type="protein sequence ID" value="AJC48833.1"/>
    <property type="molecule type" value="Genomic_DNA"/>
</dbReference>
<dbReference type="RefSeq" id="WP_039124283.1">
    <property type="nucleotide sequence ID" value="NZ_CP010427.1"/>
</dbReference>
<organism evidence="1 2">
    <name type="scientific">Allofrancisella guangzhouensis</name>
    <dbReference type="NCBI Taxonomy" id="594679"/>
    <lineage>
        <taxon>Bacteria</taxon>
        <taxon>Pseudomonadati</taxon>
        <taxon>Pseudomonadota</taxon>
        <taxon>Gammaproteobacteria</taxon>
        <taxon>Thiotrichales</taxon>
        <taxon>Francisellaceae</taxon>
        <taxon>Allofrancisella</taxon>
    </lineage>
</organism>
<dbReference type="KEGG" id="fgu:SD28_03885"/>
<dbReference type="SUPFAM" id="SSF56784">
    <property type="entry name" value="HAD-like"/>
    <property type="match status" value="1"/>
</dbReference>
<dbReference type="GO" id="GO:0009166">
    <property type="term" value="P:nucleotide catabolic process"/>
    <property type="evidence" value="ECO:0007669"/>
    <property type="project" value="TreeGrafter"/>
</dbReference>
<dbReference type="Gene3D" id="1.10.150.450">
    <property type="match status" value="1"/>
</dbReference>
<evidence type="ECO:0000313" key="2">
    <source>
        <dbReference type="Proteomes" id="UP000031104"/>
    </source>
</evidence>
<dbReference type="InterPro" id="IPR010237">
    <property type="entry name" value="Pyr-5-nucltdase"/>
</dbReference>
<dbReference type="Pfam" id="PF00702">
    <property type="entry name" value="Hydrolase"/>
    <property type="match status" value="1"/>
</dbReference>
<gene>
    <name evidence="1" type="ORF">SD28_03885</name>
</gene>
<dbReference type="Gene3D" id="3.40.50.1000">
    <property type="entry name" value="HAD superfamily/HAD-like"/>
    <property type="match status" value="1"/>
</dbReference>
<dbReference type="PANTHER" id="PTHR47438">
    <property type="entry name" value="PHOSPHATE METABOLISM PROTEIN 8-RELATED"/>
    <property type="match status" value="1"/>
</dbReference>
<accession>A0A0A8E497</accession>
<reference evidence="1 2" key="1">
    <citation type="submission" date="2014-12" db="EMBL/GenBank/DDBJ databases">
        <title>Complete genome sequence of Francisella guanzhouensis strain 08HL01032 isolated from air-conditioning system in China.</title>
        <authorList>
            <person name="Svensson D."/>
            <person name="Ohrman C."/>
            <person name="Backman S."/>
            <person name="Karlsson E."/>
            <person name="Nilsson E."/>
            <person name="Bystrom M."/>
            <person name="Larkeryd A."/>
            <person name="Stenberg P."/>
            <person name="Scholtz H.C."/>
            <person name="Forsman M."/>
            <person name="Sjodin A."/>
        </authorList>
    </citation>
    <scope>NUCLEOTIDE SEQUENCE [LARGE SCALE GENOMIC DNA]</scope>
    <source>
        <strain evidence="1 2">08HL01032</strain>
    </source>
</reference>
<dbReference type="InterPro" id="IPR036412">
    <property type="entry name" value="HAD-like_sf"/>
</dbReference>
<evidence type="ECO:0000313" key="1">
    <source>
        <dbReference type="EMBL" id="AJC48833.1"/>
    </source>
</evidence>
<keyword evidence="2" id="KW-1185">Reference proteome</keyword>
<dbReference type="GO" id="GO:0008252">
    <property type="term" value="F:nucleotidase activity"/>
    <property type="evidence" value="ECO:0007669"/>
    <property type="project" value="TreeGrafter"/>
</dbReference>
<name>A0A0A8E497_9GAMM</name>
<protein>
    <submittedName>
        <fullName evidence="1">Haloacid dehalogenase</fullName>
    </submittedName>
</protein>
<dbReference type="InterPro" id="IPR006439">
    <property type="entry name" value="HAD-SF_hydro_IA"/>
</dbReference>
<dbReference type="STRING" id="594679.SD28_03885"/>
<dbReference type="Proteomes" id="UP000031104">
    <property type="component" value="Chromosome"/>
</dbReference>
<dbReference type="GO" id="GO:0006206">
    <property type="term" value="P:pyrimidine nucleobase metabolic process"/>
    <property type="evidence" value="ECO:0007669"/>
    <property type="project" value="TreeGrafter"/>
</dbReference>
<dbReference type="AlphaFoldDB" id="A0A0A8E497"/>
<dbReference type="PANTHER" id="PTHR47438:SF1">
    <property type="entry name" value="PHOSPHATE METABOLISM PROTEIN 8-RELATED"/>
    <property type="match status" value="1"/>
</dbReference>
<dbReference type="OrthoDB" id="9803141at2"/>